<keyword evidence="2" id="KW-0812">Transmembrane</keyword>
<feature type="region of interest" description="Disordered" evidence="1">
    <location>
        <begin position="1"/>
        <end position="40"/>
    </location>
</feature>
<dbReference type="Proteomes" id="UP000266615">
    <property type="component" value="Unassembled WGS sequence"/>
</dbReference>
<sequence>MGSAANAGGFDGMSGASPNSITSTTATAGSGAGEEDGPQFLSGSVIDVSEDIQGDVYVAGRSVNVSGDVSGDIIAAAQTITITGDIDGNVRLAAQDVFISGDIGRSASVFAAALNLTGEGSVGEDLVGAAGEVEIGGDIGRDLVASVDALTIGGTVGRDVTYYSNREAAVADGSVNGSVERIAATPAPERESSPGGMFLVWLFGLLYALVALSLITLLAGLLFPGRLTRVTDQLMRSPWKALLVGFIASIAVPVVLVILLITIIGAPLGLVGILIWLLLTLATFIYGSYFIGRLIFRGAQRPALKAVVGGVILITALHVPWLNIAVWLAMVLFGLGAQLLDFYDKWPRKTHREMDAGPPESEIVQPAVGAEERR</sequence>
<dbReference type="AlphaFoldDB" id="A0A3A4F8R3"/>
<gene>
    <name evidence="4" type="ORF">D3250_03380</name>
</gene>
<keyword evidence="5" id="KW-1185">Reference proteome</keyword>
<evidence type="ECO:0000259" key="3">
    <source>
        <dbReference type="Pfam" id="PF26514"/>
    </source>
</evidence>
<evidence type="ECO:0000313" key="4">
    <source>
        <dbReference type="EMBL" id="RJN32870.1"/>
    </source>
</evidence>
<protein>
    <recommendedName>
        <fullName evidence="3">DUF8173 domain-containing protein</fullName>
    </recommendedName>
</protein>
<feature type="domain" description="DUF8173" evidence="3">
    <location>
        <begin position="202"/>
        <end position="346"/>
    </location>
</feature>
<feature type="region of interest" description="Disordered" evidence="1">
    <location>
        <begin position="352"/>
        <end position="374"/>
    </location>
</feature>
<reference evidence="4 5" key="1">
    <citation type="submission" date="2018-09" db="EMBL/GenBank/DDBJ databases">
        <title>Nesterenkonia natronophila sp. nov., an alkaliphilic actinobacteriume isolated from a soda lake, and emended description of the genus Nesterenkonia.</title>
        <authorList>
            <person name="Menes R.J."/>
            <person name="Iriarte A."/>
        </authorList>
    </citation>
    <scope>NUCLEOTIDE SEQUENCE [LARGE SCALE GENOMIC DNA]</scope>
    <source>
        <strain evidence="4 5">M8</strain>
    </source>
</reference>
<feature type="transmembrane region" description="Helical" evidence="2">
    <location>
        <begin position="198"/>
        <end position="223"/>
    </location>
</feature>
<dbReference type="Pfam" id="PF26514">
    <property type="entry name" value="DUF8173"/>
    <property type="match status" value="1"/>
</dbReference>
<feature type="transmembrane region" description="Helical" evidence="2">
    <location>
        <begin position="243"/>
        <end position="264"/>
    </location>
</feature>
<evidence type="ECO:0000313" key="5">
    <source>
        <dbReference type="Proteomes" id="UP000266615"/>
    </source>
</evidence>
<name>A0A3A4F8R3_9MICC</name>
<keyword evidence="2" id="KW-1133">Transmembrane helix</keyword>
<keyword evidence="2" id="KW-0472">Membrane</keyword>
<dbReference type="RefSeq" id="WP_119901914.1">
    <property type="nucleotide sequence ID" value="NZ_QYZP01000001.1"/>
</dbReference>
<dbReference type="InterPro" id="IPR058486">
    <property type="entry name" value="DUF8173"/>
</dbReference>
<accession>A0A3A4F8R3</accession>
<feature type="compositionally biased region" description="Low complexity" evidence="1">
    <location>
        <begin position="20"/>
        <end position="29"/>
    </location>
</feature>
<feature type="transmembrane region" description="Helical" evidence="2">
    <location>
        <begin position="270"/>
        <end position="291"/>
    </location>
</feature>
<proteinExistence type="predicted"/>
<evidence type="ECO:0000256" key="2">
    <source>
        <dbReference type="SAM" id="Phobius"/>
    </source>
</evidence>
<comment type="caution">
    <text evidence="4">The sequence shown here is derived from an EMBL/GenBank/DDBJ whole genome shotgun (WGS) entry which is preliminary data.</text>
</comment>
<dbReference type="OrthoDB" id="4932388at2"/>
<evidence type="ECO:0000256" key="1">
    <source>
        <dbReference type="SAM" id="MobiDB-lite"/>
    </source>
</evidence>
<organism evidence="4 5">
    <name type="scientific">Nesterenkonia natronophila</name>
    <dbReference type="NCBI Taxonomy" id="2174932"/>
    <lineage>
        <taxon>Bacteria</taxon>
        <taxon>Bacillati</taxon>
        <taxon>Actinomycetota</taxon>
        <taxon>Actinomycetes</taxon>
        <taxon>Micrococcales</taxon>
        <taxon>Micrococcaceae</taxon>
        <taxon>Nesterenkonia</taxon>
    </lineage>
</organism>
<dbReference type="EMBL" id="QYZP01000001">
    <property type="protein sequence ID" value="RJN32870.1"/>
    <property type="molecule type" value="Genomic_DNA"/>
</dbReference>